<dbReference type="AlphaFoldDB" id="A0A310SUL6"/>
<evidence type="ECO:0000256" key="1">
    <source>
        <dbReference type="SAM" id="MobiDB-lite"/>
    </source>
</evidence>
<protein>
    <submittedName>
        <fullName evidence="3">Armadillo repeat-containing protein 4</fullName>
    </submittedName>
</protein>
<evidence type="ECO:0000313" key="3">
    <source>
        <dbReference type="EMBL" id="OAD61848.1"/>
    </source>
</evidence>
<dbReference type="PANTHER" id="PTHR46241:SF1">
    <property type="entry name" value="OUTER DYNEIN ARM-DOCKING COMPLEX SUBUNIT 2"/>
    <property type="match status" value="1"/>
</dbReference>
<dbReference type="Proteomes" id="UP000250275">
    <property type="component" value="Unassembled WGS sequence"/>
</dbReference>
<dbReference type="PANTHER" id="PTHR46241">
    <property type="entry name" value="ARMADILLO REPEAT-CONTAINING PROTEIN 4 ARMC4"/>
    <property type="match status" value="1"/>
</dbReference>
<accession>A0A310SUL6</accession>
<proteinExistence type="predicted"/>
<feature type="compositionally biased region" description="Acidic residues" evidence="1">
    <location>
        <begin position="61"/>
        <end position="73"/>
    </location>
</feature>
<dbReference type="Gene3D" id="1.25.10.10">
    <property type="entry name" value="Leucine-rich Repeat Variant"/>
    <property type="match status" value="4"/>
</dbReference>
<dbReference type="OrthoDB" id="1683831at2759"/>
<organism evidence="3 4">
    <name type="scientific">Eufriesea mexicana</name>
    <dbReference type="NCBI Taxonomy" id="516756"/>
    <lineage>
        <taxon>Eukaryota</taxon>
        <taxon>Metazoa</taxon>
        <taxon>Ecdysozoa</taxon>
        <taxon>Arthropoda</taxon>
        <taxon>Hexapoda</taxon>
        <taxon>Insecta</taxon>
        <taxon>Pterygota</taxon>
        <taxon>Neoptera</taxon>
        <taxon>Endopterygota</taxon>
        <taxon>Hymenoptera</taxon>
        <taxon>Apocrita</taxon>
        <taxon>Aculeata</taxon>
        <taxon>Apoidea</taxon>
        <taxon>Anthophila</taxon>
        <taxon>Apidae</taxon>
        <taxon>Eufriesea</taxon>
    </lineage>
</organism>
<dbReference type="Pfam" id="PF00514">
    <property type="entry name" value="Arm"/>
    <property type="match status" value="1"/>
</dbReference>
<keyword evidence="2" id="KW-0812">Transmembrane</keyword>
<feature type="region of interest" description="Disordered" evidence="1">
    <location>
        <begin position="1"/>
        <end position="81"/>
    </location>
</feature>
<dbReference type="EMBL" id="KQ760127">
    <property type="protein sequence ID" value="OAD61848.1"/>
    <property type="molecule type" value="Genomic_DNA"/>
</dbReference>
<dbReference type="InterPro" id="IPR000225">
    <property type="entry name" value="Armadillo"/>
</dbReference>
<evidence type="ECO:0000256" key="2">
    <source>
        <dbReference type="SAM" id="Phobius"/>
    </source>
</evidence>
<name>A0A310SUL6_9HYME</name>
<keyword evidence="2" id="KW-0472">Membrane</keyword>
<dbReference type="SUPFAM" id="SSF48371">
    <property type="entry name" value="ARM repeat"/>
    <property type="match status" value="2"/>
</dbReference>
<evidence type="ECO:0000313" key="4">
    <source>
        <dbReference type="Proteomes" id="UP000250275"/>
    </source>
</evidence>
<keyword evidence="4" id="KW-1185">Reference proteome</keyword>
<gene>
    <name evidence="3" type="ORF">WN48_05555</name>
</gene>
<reference evidence="3 4" key="1">
    <citation type="submission" date="2015-07" db="EMBL/GenBank/DDBJ databases">
        <title>The genome of Eufriesea mexicana.</title>
        <authorList>
            <person name="Pan H."/>
            <person name="Kapheim K."/>
        </authorList>
    </citation>
    <scope>NUCLEOTIDE SEQUENCE [LARGE SCALE GENOMIC DNA]</scope>
    <source>
        <strain evidence="3">0111107269</strain>
        <tissue evidence="3">Whole body</tissue>
    </source>
</reference>
<dbReference type="InterPro" id="IPR016024">
    <property type="entry name" value="ARM-type_fold"/>
</dbReference>
<dbReference type="InterPro" id="IPR011989">
    <property type="entry name" value="ARM-like"/>
</dbReference>
<keyword evidence="2" id="KW-1133">Transmembrane helix</keyword>
<dbReference type="SMART" id="SM00185">
    <property type="entry name" value="ARM"/>
    <property type="match status" value="7"/>
</dbReference>
<feature type="transmembrane region" description="Helical" evidence="2">
    <location>
        <begin position="711"/>
        <end position="731"/>
    </location>
</feature>
<sequence length="738" mass="82577">MPPKRKGKDMKKMSIEPLPTLEPDIPEVIESDEPPKPLISSVTGQPFGPRVRYISEKKEEESSDDEPESESDDEARYLQSEAPEVPSEFWHIQKLIRYMKAGNQTATMVAVCLLKDYDLTNRLIQKAIREMGGLEILVNLLETRDLKCQNGSLSVLLQIVTSTEMRRYLIDLGIVTPLIQMLKHPARDIQVLAAETMAIIARIRKARKQIRIRDGIPLILDVMDVPDAILRTPYNDLNEANKELVAVAIACAKVLDSISSSPKVKDALHKYGVVKHMERFLKSHHTSLVIPMMGAVQQCASKVHIKHLQNYVGSSSYLQNIFRKSFENTDIIQDVIRHLQSDNVKLRENCALAIFKCGPNKVARDMVRQTSGLDLMCKLLQDEEVRANKRLLAAITGGIWKCAMSKENVVRFNQNGLVASLVPFLEEHEDEDVQANVVGALAECCKDPANRDVLRVNDGLPNLIKLLSSTYEPLLENIPLVIKECAQNEQCMDIINDPEHMNDGVRLVWSLLKHPSDTIKRNSCLALVPCIKYAKDSPEMVRAFVGGLELTVSLLESSNTEVLSAVCATIAEIAKDPENLGILSDHGVVDELTKLVSTEDESLRANLTLAIAHCCEWGENNYKFGQLNAVAPLINYMTSKNKDVLRGVCIAAYYLSKEPMNCVTMHSAGVIKHVLRLVGSDDPEVQIAAASTIRNIRKLALTAEKLHFKEMYVLLLFYLLFAYAISLIISLHQLQKYT</sequence>